<evidence type="ECO:0000256" key="5">
    <source>
        <dbReference type="SAM" id="Phobius"/>
    </source>
</evidence>
<dbReference type="EMBL" id="JAINUG010000017">
    <property type="protein sequence ID" value="KAJ8413148.1"/>
    <property type="molecule type" value="Genomic_DNA"/>
</dbReference>
<comment type="subcellular location">
    <subcellularLocation>
        <location evidence="1">Membrane</location>
    </subcellularLocation>
</comment>
<dbReference type="SMART" id="SM00409">
    <property type="entry name" value="IG"/>
    <property type="match status" value="2"/>
</dbReference>
<evidence type="ECO:0000256" key="3">
    <source>
        <dbReference type="ARBA" id="ARBA00023136"/>
    </source>
</evidence>
<accession>A0AAD7T385</accession>
<feature type="transmembrane region" description="Helical" evidence="5">
    <location>
        <begin position="232"/>
        <end position="250"/>
    </location>
</feature>
<protein>
    <recommendedName>
        <fullName evidence="6">Ig-like domain-containing protein</fullName>
    </recommendedName>
</protein>
<feature type="domain" description="Ig-like" evidence="6">
    <location>
        <begin position="152"/>
        <end position="214"/>
    </location>
</feature>
<dbReference type="InterPro" id="IPR007110">
    <property type="entry name" value="Ig-like_dom"/>
</dbReference>
<dbReference type="InterPro" id="IPR015631">
    <property type="entry name" value="CD2/SLAM_rcpt"/>
</dbReference>
<dbReference type="PROSITE" id="PS50835">
    <property type="entry name" value="IG_LIKE"/>
    <property type="match status" value="1"/>
</dbReference>
<comment type="caution">
    <text evidence="7">The sequence shown here is derived from an EMBL/GenBank/DDBJ whole genome shotgun (WGS) entry which is preliminary data.</text>
</comment>
<keyword evidence="2" id="KW-0732">Signal</keyword>
<proteinExistence type="predicted"/>
<keyword evidence="3 5" id="KW-0472">Membrane</keyword>
<dbReference type="PANTHER" id="PTHR12080:SF48">
    <property type="entry name" value="IMMUNOGLOBULIN SUBTYPE DOMAIN-CONTAINING PROTEIN"/>
    <property type="match status" value="1"/>
</dbReference>
<evidence type="ECO:0000256" key="4">
    <source>
        <dbReference type="ARBA" id="ARBA00023180"/>
    </source>
</evidence>
<reference evidence="7" key="1">
    <citation type="journal article" date="2023" name="Science">
        <title>Genome structures resolve the early diversification of teleost fishes.</title>
        <authorList>
            <person name="Parey E."/>
            <person name="Louis A."/>
            <person name="Montfort J."/>
            <person name="Bouchez O."/>
            <person name="Roques C."/>
            <person name="Iampietro C."/>
            <person name="Lluch J."/>
            <person name="Castinel A."/>
            <person name="Donnadieu C."/>
            <person name="Desvignes T."/>
            <person name="Floi Bucao C."/>
            <person name="Jouanno E."/>
            <person name="Wen M."/>
            <person name="Mejri S."/>
            <person name="Dirks R."/>
            <person name="Jansen H."/>
            <person name="Henkel C."/>
            <person name="Chen W.J."/>
            <person name="Zahm M."/>
            <person name="Cabau C."/>
            <person name="Klopp C."/>
            <person name="Thompson A.W."/>
            <person name="Robinson-Rechavi M."/>
            <person name="Braasch I."/>
            <person name="Lecointre G."/>
            <person name="Bobe J."/>
            <person name="Postlethwait J.H."/>
            <person name="Berthelot C."/>
            <person name="Roest Crollius H."/>
            <person name="Guiguen Y."/>
        </authorList>
    </citation>
    <scope>NUCLEOTIDE SEQUENCE</scope>
    <source>
        <strain evidence="7">NC1722</strain>
    </source>
</reference>
<keyword evidence="5" id="KW-1133">Transmembrane helix</keyword>
<gene>
    <name evidence="7" type="ORF">AAFF_G00107300</name>
</gene>
<evidence type="ECO:0000256" key="2">
    <source>
        <dbReference type="ARBA" id="ARBA00022729"/>
    </source>
</evidence>
<dbReference type="GO" id="GO:0016020">
    <property type="term" value="C:membrane"/>
    <property type="evidence" value="ECO:0007669"/>
    <property type="project" value="UniProtKB-SubCell"/>
</dbReference>
<dbReference type="InterPro" id="IPR003599">
    <property type="entry name" value="Ig_sub"/>
</dbReference>
<name>A0AAD7T385_9TELE</name>
<dbReference type="AlphaFoldDB" id="A0AAD7T385"/>
<evidence type="ECO:0000259" key="6">
    <source>
        <dbReference type="PROSITE" id="PS50835"/>
    </source>
</evidence>
<organism evidence="7 8">
    <name type="scientific">Aldrovandia affinis</name>
    <dbReference type="NCBI Taxonomy" id="143900"/>
    <lineage>
        <taxon>Eukaryota</taxon>
        <taxon>Metazoa</taxon>
        <taxon>Chordata</taxon>
        <taxon>Craniata</taxon>
        <taxon>Vertebrata</taxon>
        <taxon>Euteleostomi</taxon>
        <taxon>Actinopterygii</taxon>
        <taxon>Neopterygii</taxon>
        <taxon>Teleostei</taxon>
        <taxon>Notacanthiformes</taxon>
        <taxon>Halosauridae</taxon>
        <taxon>Aldrovandia</taxon>
    </lineage>
</organism>
<keyword evidence="5" id="KW-0812">Transmembrane</keyword>
<keyword evidence="8" id="KW-1185">Reference proteome</keyword>
<dbReference type="Proteomes" id="UP001221898">
    <property type="component" value="Unassembled WGS sequence"/>
</dbReference>
<dbReference type="PANTHER" id="PTHR12080">
    <property type="entry name" value="SIGNALING LYMPHOCYTIC ACTIVATION MOLECULE"/>
    <property type="match status" value="1"/>
</dbReference>
<dbReference type="InterPro" id="IPR013783">
    <property type="entry name" value="Ig-like_fold"/>
</dbReference>
<dbReference type="SUPFAM" id="SSF48726">
    <property type="entry name" value="Immunoglobulin"/>
    <property type="match status" value="2"/>
</dbReference>
<evidence type="ECO:0000313" key="8">
    <source>
        <dbReference type="Proteomes" id="UP001221898"/>
    </source>
</evidence>
<sequence length="295" mass="32970">MNNQNERLKRPRWVSAVNMLTLVCQCGRTEGITVAAAGSTTNVTVGQSVLFPFLPEGNQSVIIDLTFKSIVVVSWFSEHKKHDLHGLYEHRIDIQEDGSIRMNNVQLSDSGLYHMKTYYVSEDFKPSKYSRFHLQVFECVSKPNITAECRRNNISLSCSSSRGNEVTYSWETLPPGGNDSCFHLGQTMEIYPLPPSESTTYTCTAKNPVSRATSDPIDLGVCSIQQPRGGRWVPALCGLSALFLIGLLIFSYKRNHSNESGTVTHVTALFIGSPGWRLQKLQYIQNSAARILMRV</sequence>
<evidence type="ECO:0000256" key="1">
    <source>
        <dbReference type="ARBA" id="ARBA00004370"/>
    </source>
</evidence>
<dbReference type="Gene3D" id="2.60.40.10">
    <property type="entry name" value="Immunoglobulins"/>
    <property type="match status" value="2"/>
</dbReference>
<evidence type="ECO:0000313" key="7">
    <source>
        <dbReference type="EMBL" id="KAJ8413148.1"/>
    </source>
</evidence>
<keyword evidence="4" id="KW-0325">Glycoprotein</keyword>
<dbReference type="InterPro" id="IPR036179">
    <property type="entry name" value="Ig-like_dom_sf"/>
</dbReference>